<evidence type="ECO:0000313" key="6">
    <source>
        <dbReference type="EMBL" id="MCM8558103.1"/>
    </source>
</evidence>
<keyword evidence="4" id="KW-0812">Transmembrane</keyword>
<dbReference type="SMART" id="SM00563">
    <property type="entry name" value="PlsC"/>
    <property type="match status" value="1"/>
</dbReference>
<accession>A0A9X2EHF8</accession>
<evidence type="ECO:0000259" key="5">
    <source>
        <dbReference type="SMART" id="SM00563"/>
    </source>
</evidence>
<dbReference type="GO" id="GO:0003841">
    <property type="term" value="F:1-acylglycerol-3-phosphate O-acyltransferase activity"/>
    <property type="evidence" value="ECO:0007669"/>
    <property type="project" value="TreeGrafter"/>
</dbReference>
<organism evidence="6 7">
    <name type="scientific">Sphingomicrobium sediminis</name>
    <dbReference type="NCBI Taxonomy" id="2950949"/>
    <lineage>
        <taxon>Bacteria</taxon>
        <taxon>Pseudomonadati</taxon>
        <taxon>Pseudomonadota</taxon>
        <taxon>Alphaproteobacteria</taxon>
        <taxon>Sphingomonadales</taxon>
        <taxon>Sphingomonadaceae</taxon>
        <taxon>Sphingomicrobium</taxon>
    </lineage>
</organism>
<dbReference type="InterPro" id="IPR002123">
    <property type="entry name" value="Plipid/glycerol_acylTrfase"/>
</dbReference>
<comment type="caution">
    <text evidence="6">The sequence shown here is derived from an EMBL/GenBank/DDBJ whole genome shotgun (WGS) entry which is preliminary data.</text>
</comment>
<dbReference type="SUPFAM" id="SSF69593">
    <property type="entry name" value="Glycerol-3-phosphate (1)-acyltransferase"/>
    <property type="match status" value="1"/>
</dbReference>
<proteinExistence type="predicted"/>
<keyword evidence="2" id="KW-0808">Transferase</keyword>
<dbReference type="Pfam" id="PF01553">
    <property type="entry name" value="Acyltransferase"/>
    <property type="match status" value="1"/>
</dbReference>
<comment type="pathway">
    <text evidence="1">Lipid metabolism.</text>
</comment>
<keyword evidence="7" id="KW-1185">Reference proteome</keyword>
<sequence>MNFVRSFLFALIFYPGTFLYCVMALLVAPFGRAPLRSIVHGWSLFHYWLVHNVLRIRFEWDGEVPEGSFLVAVKHHAMVEAVDTLRFAKTPIVVMKKELVDLPFWGWVTRIYGVIGVDRKAGASALRDMMKRARKAQAAGRPIVIFPEGTRVPKGATPRLRSGFIGLYRMLKMPVVPIAHDSAYVWPKGFVKKAGTIRFKVGDTLPPGLSREEIEREVHEAINVYARET</sequence>
<feature type="domain" description="Phospholipid/glycerol acyltransferase" evidence="5">
    <location>
        <begin position="69"/>
        <end position="183"/>
    </location>
</feature>
<protein>
    <submittedName>
        <fullName evidence="6">1-acyl-sn-glycerol-3-phosphate acyltransferase</fullName>
    </submittedName>
</protein>
<dbReference type="CDD" id="cd07989">
    <property type="entry name" value="LPLAT_AGPAT-like"/>
    <property type="match status" value="1"/>
</dbReference>
<dbReference type="PANTHER" id="PTHR10434">
    <property type="entry name" value="1-ACYL-SN-GLYCEROL-3-PHOSPHATE ACYLTRANSFERASE"/>
    <property type="match status" value="1"/>
</dbReference>
<dbReference type="GO" id="GO:0006654">
    <property type="term" value="P:phosphatidic acid biosynthetic process"/>
    <property type="evidence" value="ECO:0007669"/>
    <property type="project" value="TreeGrafter"/>
</dbReference>
<keyword evidence="4" id="KW-0472">Membrane</keyword>
<evidence type="ECO:0000256" key="4">
    <source>
        <dbReference type="SAM" id="Phobius"/>
    </source>
</evidence>
<evidence type="ECO:0000256" key="1">
    <source>
        <dbReference type="ARBA" id="ARBA00005189"/>
    </source>
</evidence>
<dbReference type="Proteomes" id="UP001155128">
    <property type="component" value="Unassembled WGS sequence"/>
</dbReference>
<keyword evidence="3 6" id="KW-0012">Acyltransferase</keyword>
<gene>
    <name evidence="6" type="ORF">NDO55_09745</name>
</gene>
<dbReference type="PANTHER" id="PTHR10434:SF40">
    <property type="entry name" value="1-ACYL-SN-GLYCEROL-3-PHOSPHATE ACYLTRANSFERASE"/>
    <property type="match status" value="1"/>
</dbReference>
<name>A0A9X2EHF8_9SPHN</name>
<evidence type="ECO:0000256" key="3">
    <source>
        <dbReference type="ARBA" id="ARBA00023315"/>
    </source>
</evidence>
<evidence type="ECO:0000256" key="2">
    <source>
        <dbReference type="ARBA" id="ARBA00022679"/>
    </source>
</evidence>
<dbReference type="AlphaFoldDB" id="A0A9X2EHF8"/>
<evidence type="ECO:0000313" key="7">
    <source>
        <dbReference type="Proteomes" id="UP001155128"/>
    </source>
</evidence>
<dbReference type="RefSeq" id="WP_252114751.1">
    <property type="nucleotide sequence ID" value="NZ_JAMSHT010000001.1"/>
</dbReference>
<keyword evidence="4" id="KW-1133">Transmembrane helix</keyword>
<reference evidence="6" key="1">
    <citation type="submission" date="2022-06" db="EMBL/GenBank/DDBJ databases">
        <title>Sphingomicrobium sedimins sp. nov., a marine bacterium isolated from tidal flat.</title>
        <authorList>
            <person name="Kim C.-H."/>
            <person name="Yoo Y."/>
            <person name="Kim J.-J."/>
        </authorList>
    </citation>
    <scope>NUCLEOTIDE SEQUENCE</scope>
    <source>
        <strain evidence="6">GRR-S6-50</strain>
    </source>
</reference>
<feature type="transmembrane region" description="Helical" evidence="4">
    <location>
        <begin position="6"/>
        <end position="28"/>
    </location>
</feature>
<dbReference type="EMBL" id="JAMSHT010000001">
    <property type="protein sequence ID" value="MCM8558103.1"/>
    <property type="molecule type" value="Genomic_DNA"/>
</dbReference>